<dbReference type="AlphaFoldDB" id="A0A1X7NCX3"/>
<dbReference type="PANTHER" id="PTHR10357:SF210">
    <property type="entry name" value="MALTODEXTRIN GLUCOSIDASE"/>
    <property type="match status" value="1"/>
</dbReference>
<dbReference type="Pfam" id="PF02903">
    <property type="entry name" value="Alpha-amylase_N"/>
    <property type="match status" value="1"/>
</dbReference>
<dbReference type="Gene3D" id="2.60.40.10">
    <property type="entry name" value="Immunoglobulins"/>
    <property type="match status" value="1"/>
</dbReference>
<dbReference type="SUPFAM" id="SSF51445">
    <property type="entry name" value="(Trans)glycosidases"/>
    <property type="match status" value="1"/>
</dbReference>
<keyword evidence="2 4" id="KW-0326">Glycosidase</keyword>
<dbReference type="OrthoDB" id="9805159at2"/>
<feature type="domain" description="Glycosyl hydrolase family 13 catalytic" evidence="3">
    <location>
        <begin position="142"/>
        <end position="512"/>
    </location>
</feature>
<dbReference type="InterPro" id="IPR006047">
    <property type="entry name" value="GH13_cat_dom"/>
</dbReference>
<dbReference type="CDD" id="cd02857">
    <property type="entry name" value="E_set_CDase_PDE_N"/>
    <property type="match status" value="1"/>
</dbReference>
<evidence type="ECO:0000313" key="4">
    <source>
        <dbReference type="EMBL" id="SMH35055.1"/>
    </source>
</evidence>
<dbReference type="EMBL" id="FXBJ01000002">
    <property type="protein sequence ID" value="SMH35055.1"/>
    <property type="molecule type" value="Genomic_DNA"/>
</dbReference>
<evidence type="ECO:0000256" key="2">
    <source>
        <dbReference type="ARBA" id="ARBA00023295"/>
    </source>
</evidence>
<name>A0A1X7NCX3_9LACT</name>
<dbReference type="InterPro" id="IPR017853">
    <property type="entry name" value="GH"/>
</dbReference>
<dbReference type="PANTHER" id="PTHR10357">
    <property type="entry name" value="ALPHA-AMYLASE FAMILY MEMBER"/>
    <property type="match status" value="1"/>
</dbReference>
<dbReference type="Proteomes" id="UP000193435">
    <property type="component" value="Unassembled WGS sequence"/>
</dbReference>
<gene>
    <name evidence="4" type="ORF">SAMN04488700_1751</name>
</gene>
<reference evidence="4 5" key="1">
    <citation type="submission" date="2017-04" db="EMBL/GenBank/DDBJ databases">
        <authorList>
            <person name="Afonso C.L."/>
            <person name="Miller P.J."/>
            <person name="Scott M.A."/>
            <person name="Spackman E."/>
            <person name="Goraichik I."/>
            <person name="Dimitrov K.M."/>
            <person name="Suarez D.L."/>
            <person name="Swayne D.E."/>
        </authorList>
    </citation>
    <scope>NUCLEOTIDE SEQUENCE [LARGE SCALE GENOMIC DNA]</scope>
    <source>
        <strain evidence="4 5">LMG26642</strain>
    </source>
</reference>
<proteinExistence type="predicted"/>
<dbReference type="InterPro" id="IPR045857">
    <property type="entry name" value="O16G_dom_2"/>
</dbReference>
<protein>
    <submittedName>
        <fullName evidence="4">Glycosidase</fullName>
    </submittedName>
</protein>
<evidence type="ECO:0000256" key="1">
    <source>
        <dbReference type="ARBA" id="ARBA00022801"/>
    </source>
</evidence>
<dbReference type="InterPro" id="IPR013783">
    <property type="entry name" value="Ig-like_fold"/>
</dbReference>
<keyword evidence="5" id="KW-1185">Reference proteome</keyword>
<dbReference type="CDD" id="cd11338">
    <property type="entry name" value="AmyAc_CMD"/>
    <property type="match status" value="1"/>
</dbReference>
<dbReference type="InterPro" id="IPR004185">
    <property type="entry name" value="Glyco_hydro_13_lg-like_dom"/>
</dbReference>
<dbReference type="RefSeq" id="WP_085559865.1">
    <property type="nucleotide sequence ID" value="NZ_FOAH01000027.1"/>
</dbReference>
<dbReference type="GO" id="GO:0004553">
    <property type="term" value="F:hydrolase activity, hydrolyzing O-glycosyl compounds"/>
    <property type="evidence" value="ECO:0007669"/>
    <property type="project" value="InterPro"/>
</dbReference>
<dbReference type="Gene3D" id="3.20.20.80">
    <property type="entry name" value="Glycosidases"/>
    <property type="match status" value="1"/>
</dbReference>
<sequence>METSAIFHRPESEYAYLYTKDEMHIRIRTKKGDVSNVMLISGDPYLHEQKKWYLDNTPMDLILTTDVHDYWFIKISAEFKRLSYGFHVIGNDGTEVLYGDRGVFPYEEKYLAFANSFFRMPYFQEIDRFKAPDWVKKTVWYQIFPERFANGDTSNDPAGTLPWGSKKHPTRDDFYGGDLQGIIDHLDYLVDLGINGIYFCPIFKATSNHKYDTTDYFEIDPDFGDKETFKKLVDEAHKRGIRIMLDAVFNHLGMLSYQWADVVENEEKSKYADWFHIHQFPVKLDENLSTEELENVGQVPYDTFAFTGHMPKLNTANPAVQDYLLEVAAYWIREFDIDAWRLDVANEVDHHFWKRFYQVTTDLKEDFYILGEIWHSSQNWLQGDEFHAVMNYAFTGTIEDYFMNKRISANKMVSGLNEQLMLYRQQTNEVMFNSLDSHDTARILSISAGNKDVVKSSLAFTFMQYGSPCIYYGTEIGMDGFDDPDCRKCMVWDEEKQDLAMLTFTKELIAFRKNYQAILSFGKLEWFDVRDEEDVIGFKRSFGKETLVAYFNQGEEELVLPTVPQMERLLNHLTTEKGERLIVEKNGFVVYKETSLS</sequence>
<dbReference type="Gene3D" id="3.90.400.10">
    <property type="entry name" value="Oligo-1,6-glucosidase, Domain 2"/>
    <property type="match status" value="1"/>
</dbReference>
<evidence type="ECO:0000313" key="5">
    <source>
        <dbReference type="Proteomes" id="UP000193435"/>
    </source>
</evidence>
<accession>A0A1X7NCX3</accession>
<evidence type="ECO:0000259" key="3">
    <source>
        <dbReference type="SMART" id="SM00642"/>
    </source>
</evidence>
<dbReference type="GO" id="GO:0005975">
    <property type="term" value="P:carbohydrate metabolic process"/>
    <property type="evidence" value="ECO:0007669"/>
    <property type="project" value="InterPro"/>
</dbReference>
<keyword evidence="1" id="KW-0378">Hydrolase</keyword>
<dbReference type="STRING" id="1073423.SAMN04488700_1751"/>
<dbReference type="SMART" id="SM00642">
    <property type="entry name" value="Aamy"/>
    <property type="match status" value="1"/>
</dbReference>
<organism evidence="4 5">
    <name type="scientific">Carnobacterium iners</name>
    <dbReference type="NCBI Taxonomy" id="1073423"/>
    <lineage>
        <taxon>Bacteria</taxon>
        <taxon>Bacillati</taxon>
        <taxon>Bacillota</taxon>
        <taxon>Bacilli</taxon>
        <taxon>Lactobacillales</taxon>
        <taxon>Carnobacteriaceae</taxon>
        <taxon>Carnobacterium</taxon>
    </lineage>
</organism>
<dbReference type="Pfam" id="PF00128">
    <property type="entry name" value="Alpha-amylase"/>
    <property type="match status" value="1"/>
</dbReference>